<accession>A0A2S9IWY1</accession>
<dbReference type="AlphaFoldDB" id="A0A2S9IWY1"/>
<dbReference type="OrthoDB" id="9811314at2"/>
<evidence type="ECO:0000259" key="3">
    <source>
        <dbReference type="Pfam" id="PF05193"/>
    </source>
</evidence>
<comment type="similarity">
    <text evidence="1">Belongs to the peptidase M16 family.</text>
</comment>
<dbReference type="InterPro" id="IPR050361">
    <property type="entry name" value="MPP/UQCRC_Complex"/>
</dbReference>
<gene>
    <name evidence="4" type="ORF">C5745_18515</name>
</gene>
<sequence length="411" mass="46869">MIDMEYEIIRLDNGIRAVFHRQISPITHTCLVVNAGSRDEQPGKYGVAHFIEHLLFKQTERRSTPQILNHLEAVGGDLNAYTTKEYTCVHASVLKPHLQKALDLFEDIIFHSTFPADEIEKEKGVIVDEMASYRDNPEESIMDDYEDLIFQHSGLGHNILGWEEDLLTFTKEDAEGFIAQNYHTDDIVIGISGDYTLKTVEKMLKRYFEPVKKNNPVRPIREASVNVSQHVEIQKPINQVHFMLGAPAYSIHDDRKTGLLLLNNMLGGFGMTSILNLAIREKYGIAYTIESNYTLFIDTGLFTIYLGTDEEKIKRAKKLVFRELDKLKAKGVSENQLKKAKNKFKGQIALAEENRMSMIIAEAKNVMDYDRVISLNEVFEKIDMVSTSDLLAIAQDIFDEKKLTSLTFVPE</sequence>
<dbReference type="EMBL" id="PVBQ01000022">
    <property type="protein sequence ID" value="PRD45029.1"/>
    <property type="molecule type" value="Genomic_DNA"/>
</dbReference>
<dbReference type="InterPro" id="IPR007863">
    <property type="entry name" value="Peptidase_M16_C"/>
</dbReference>
<dbReference type="InterPro" id="IPR011249">
    <property type="entry name" value="Metalloenz_LuxS/M16"/>
</dbReference>
<protein>
    <submittedName>
        <fullName evidence="4">Peptidase M16</fullName>
    </submittedName>
</protein>
<organism evidence="4 5">
    <name type="scientific">Sphingobacterium haloxyli</name>
    <dbReference type="NCBI Taxonomy" id="2100533"/>
    <lineage>
        <taxon>Bacteria</taxon>
        <taxon>Pseudomonadati</taxon>
        <taxon>Bacteroidota</taxon>
        <taxon>Sphingobacteriia</taxon>
        <taxon>Sphingobacteriales</taxon>
        <taxon>Sphingobacteriaceae</taxon>
        <taxon>Sphingobacterium</taxon>
    </lineage>
</organism>
<feature type="domain" description="Peptidase M16 C-terminal" evidence="3">
    <location>
        <begin position="169"/>
        <end position="343"/>
    </location>
</feature>
<dbReference type="PANTHER" id="PTHR11851">
    <property type="entry name" value="METALLOPROTEASE"/>
    <property type="match status" value="1"/>
</dbReference>
<dbReference type="SUPFAM" id="SSF63411">
    <property type="entry name" value="LuxS/MPP-like metallohydrolase"/>
    <property type="match status" value="2"/>
</dbReference>
<dbReference type="InterPro" id="IPR011765">
    <property type="entry name" value="Pept_M16_N"/>
</dbReference>
<name>A0A2S9IWY1_9SPHI</name>
<dbReference type="Gene3D" id="3.30.830.10">
    <property type="entry name" value="Metalloenzyme, LuxS/M16 peptidase-like"/>
    <property type="match status" value="2"/>
</dbReference>
<evidence type="ECO:0000313" key="5">
    <source>
        <dbReference type="Proteomes" id="UP000239711"/>
    </source>
</evidence>
<dbReference type="PANTHER" id="PTHR11851:SF49">
    <property type="entry name" value="MITOCHONDRIAL-PROCESSING PEPTIDASE SUBUNIT ALPHA"/>
    <property type="match status" value="1"/>
</dbReference>
<evidence type="ECO:0000313" key="4">
    <source>
        <dbReference type="EMBL" id="PRD45029.1"/>
    </source>
</evidence>
<dbReference type="Pfam" id="PF00675">
    <property type="entry name" value="Peptidase_M16"/>
    <property type="match status" value="1"/>
</dbReference>
<evidence type="ECO:0000259" key="2">
    <source>
        <dbReference type="Pfam" id="PF00675"/>
    </source>
</evidence>
<keyword evidence="5" id="KW-1185">Reference proteome</keyword>
<reference evidence="4 5" key="1">
    <citation type="submission" date="2018-02" db="EMBL/GenBank/DDBJ databases">
        <title>The draft genome of Sphingobacterium sp. 5JN-11.</title>
        <authorList>
            <person name="Liu L."/>
            <person name="Li L."/>
            <person name="Liang L."/>
            <person name="Zhang X."/>
            <person name="Wang T."/>
        </authorList>
    </citation>
    <scope>NUCLEOTIDE SEQUENCE [LARGE SCALE GENOMIC DNA]</scope>
    <source>
        <strain evidence="4 5">5JN-11</strain>
    </source>
</reference>
<dbReference type="Pfam" id="PF05193">
    <property type="entry name" value="Peptidase_M16_C"/>
    <property type="match status" value="1"/>
</dbReference>
<dbReference type="Proteomes" id="UP000239711">
    <property type="component" value="Unassembled WGS sequence"/>
</dbReference>
<evidence type="ECO:0000256" key="1">
    <source>
        <dbReference type="ARBA" id="ARBA00007261"/>
    </source>
</evidence>
<dbReference type="GO" id="GO:0046872">
    <property type="term" value="F:metal ion binding"/>
    <property type="evidence" value="ECO:0007669"/>
    <property type="project" value="InterPro"/>
</dbReference>
<proteinExistence type="inferred from homology"/>
<comment type="caution">
    <text evidence="4">The sequence shown here is derived from an EMBL/GenBank/DDBJ whole genome shotgun (WGS) entry which is preliminary data.</text>
</comment>
<feature type="domain" description="Peptidase M16 N-terminal" evidence="2">
    <location>
        <begin position="28"/>
        <end position="160"/>
    </location>
</feature>